<evidence type="ECO:0000256" key="1">
    <source>
        <dbReference type="SAM" id="Phobius"/>
    </source>
</evidence>
<accession>A0ABU2KXX9</accession>
<keyword evidence="1" id="KW-0812">Transmembrane</keyword>
<dbReference type="EMBL" id="JAVREK010000021">
    <property type="protein sequence ID" value="MDT0304110.1"/>
    <property type="molecule type" value="Genomic_DNA"/>
</dbReference>
<feature type="transmembrane region" description="Helical" evidence="1">
    <location>
        <begin position="7"/>
        <end position="29"/>
    </location>
</feature>
<name>A0ABU2KXX9_9ACTN</name>
<sequence length="142" mass="14604">MDLLRAWAAGAAVWLVWAVSGTLLHLGLLPLGAFDVLPLRLGWVGVTTLTGYLLVALAADAAHPRSRRDGRGRRGAAVWSLPAVGVPLEGVAHIPHPSGASAADMITLATAVAAIAAGTVSGSALAGALRARTARRRRLRKP</sequence>
<evidence type="ECO:0000313" key="2">
    <source>
        <dbReference type="EMBL" id="MDT0304110.1"/>
    </source>
</evidence>
<keyword evidence="3" id="KW-1185">Reference proteome</keyword>
<keyword evidence="1" id="KW-0472">Membrane</keyword>
<proteinExistence type="predicted"/>
<reference evidence="3" key="1">
    <citation type="submission" date="2023-07" db="EMBL/GenBank/DDBJ databases">
        <title>30 novel species of actinomycetes from the DSMZ collection.</title>
        <authorList>
            <person name="Nouioui I."/>
        </authorList>
    </citation>
    <scope>NUCLEOTIDE SEQUENCE [LARGE SCALE GENOMIC DNA]</scope>
    <source>
        <strain evidence="3">DSM 45055</strain>
    </source>
</reference>
<dbReference type="Proteomes" id="UP001183226">
    <property type="component" value="Unassembled WGS sequence"/>
</dbReference>
<keyword evidence="1" id="KW-1133">Transmembrane helix</keyword>
<evidence type="ECO:0000313" key="3">
    <source>
        <dbReference type="Proteomes" id="UP001183226"/>
    </source>
</evidence>
<comment type="caution">
    <text evidence="2">The sequence shown here is derived from an EMBL/GenBank/DDBJ whole genome shotgun (WGS) entry which is preliminary data.</text>
</comment>
<feature type="transmembrane region" description="Helical" evidence="1">
    <location>
        <begin position="106"/>
        <end position="131"/>
    </location>
</feature>
<feature type="transmembrane region" description="Helical" evidence="1">
    <location>
        <begin position="75"/>
        <end position="94"/>
    </location>
</feature>
<organism evidence="2 3">
    <name type="scientific">Streptomonospora wellingtoniae</name>
    <dbReference type="NCBI Taxonomy" id="3075544"/>
    <lineage>
        <taxon>Bacteria</taxon>
        <taxon>Bacillati</taxon>
        <taxon>Actinomycetota</taxon>
        <taxon>Actinomycetes</taxon>
        <taxon>Streptosporangiales</taxon>
        <taxon>Nocardiopsidaceae</taxon>
        <taxon>Streptomonospora</taxon>
    </lineage>
</organism>
<dbReference type="RefSeq" id="WP_311546598.1">
    <property type="nucleotide sequence ID" value="NZ_JAVREK010000021.1"/>
</dbReference>
<gene>
    <name evidence="2" type="ORF">RM446_18490</name>
</gene>
<protein>
    <submittedName>
        <fullName evidence="2">Uncharacterized protein</fullName>
    </submittedName>
</protein>
<feature type="transmembrane region" description="Helical" evidence="1">
    <location>
        <begin position="41"/>
        <end position="63"/>
    </location>
</feature>